<dbReference type="AlphaFoldDB" id="A0ABD6BPG9"/>
<reference evidence="1 2" key="1">
    <citation type="journal article" date="2019" name="Int. J. Syst. Evol. Microbiol.">
        <title>The Global Catalogue of Microorganisms (GCM) 10K type strain sequencing project: providing services to taxonomists for standard genome sequencing and annotation.</title>
        <authorList>
            <consortium name="The Broad Institute Genomics Platform"/>
            <consortium name="The Broad Institute Genome Sequencing Center for Infectious Disease"/>
            <person name="Wu L."/>
            <person name="Ma J."/>
        </authorList>
    </citation>
    <scope>NUCLEOTIDE SEQUENCE [LARGE SCALE GENOMIC DNA]</scope>
    <source>
        <strain evidence="1 2">CGMCC 1.12859</strain>
    </source>
</reference>
<accession>A0ABD6BPG9</accession>
<protein>
    <submittedName>
        <fullName evidence="1">Uncharacterized protein</fullName>
    </submittedName>
</protein>
<evidence type="ECO:0000313" key="2">
    <source>
        <dbReference type="Proteomes" id="UP001597139"/>
    </source>
</evidence>
<dbReference type="RefSeq" id="WP_267646553.1">
    <property type="nucleotide sequence ID" value="NZ_JANHGR010000001.1"/>
</dbReference>
<name>A0ABD6BPG9_9EURY</name>
<evidence type="ECO:0000313" key="1">
    <source>
        <dbReference type="EMBL" id="MFD1567003.1"/>
    </source>
</evidence>
<sequence length="127" mass="14348">MLTVQEVDSALEAAREMAASNGETLQDWYRYVGPNQEPVHLYRDAEEKHLLQVARGETLVALCRQVDDPESDIGVEGITFHYTKRIEILEVIIAFFLKPEGAFEALQDAEGVERIVLSKSEDDVPWS</sequence>
<keyword evidence="2" id="KW-1185">Reference proteome</keyword>
<gene>
    <name evidence="1" type="ORF">ACFSAU_05830</name>
</gene>
<organism evidence="1 2">
    <name type="scientific">Halolamina litorea</name>
    <dbReference type="NCBI Taxonomy" id="1515593"/>
    <lineage>
        <taxon>Archaea</taxon>
        <taxon>Methanobacteriati</taxon>
        <taxon>Methanobacteriota</taxon>
        <taxon>Stenosarchaea group</taxon>
        <taxon>Halobacteria</taxon>
        <taxon>Halobacteriales</taxon>
        <taxon>Haloferacaceae</taxon>
    </lineage>
</organism>
<comment type="caution">
    <text evidence="1">The sequence shown here is derived from an EMBL/GenBank/DDBJ whole genome shotgun (WGS) entry which is preliminary data.</text>
</comment>
<dbReference type="EMBL" id="JBHUCZ010000002">
    <property type="protein sequence ID" value="MFD1567003.1"/>
    <property type="molecule type" value="Genomic_DNA"/>
</dbReference>
<proteinExistence type="predicted"/>
<dbReference type="Proteomes" id="UP001597139">
    <property type="component" value="Unassembled WGS sequence"/>
</dbReference>